<accession>A0A7W9AIT1</accession>
<evidence type="ECO:0000259" key="1">
    <source>
        <dbReference type="Pfam" id="PF03781"/>
    </source>
</evidence>
<keyword evidence="3" id="KW-1185">Reference proteome</keyword>
<dbReference type="PANTHER" id="PTHR23150:SF19">
    <property type="entry name" value="FORMYLGLYCINE-GENERATING ENZYME"/>
    <property type="match status" value="1"/>
</dbReference>
<dbReference type="Gene3D" id="3.90.1580.10">
    <property type="entry name" value="paralog of FGE (formylglycine-generating enzyme)"/>
    <property type="match status" value="1"/>
</dbReference>
<dbReference type="Pfam" id="PF03781">
    <property type="entry name" value="FGE-sulfatase"/>
    <property type="match status" value="1"/>
</dbReference>
<comment type="caution">
    <text evidence="2">The sequence shown here is derived from an EMBL/GenBank/DDBJ whole genome shotgun (WGS) entry which is preliminary data.</text>
</comment>
<dbReference type="PANTHER" id="PTHR23150">
    <property type="entry name" value="SULFATASE MODIFYING FACTOR 1, 2"/>
    <property type="match status" value="1"/>
</dbReference>
<feature type="domain" description="Sulfatase-modifying factor enzyme-like" evidence="1">
    <location>
        <begin position="25"/>
        <end position="332"/>
    </location>
</feature>
<dbReference type="InterPro" id="IPR005532">
    <property type="entry name" value="SUMF_dom"/>
</dbReference>
<evidence type="ECO:0000313" key="2">
    <source>
        <dbReference type="EMBL" id="MBB5686353.1"/>
    </source>
</evidence>
<gene>
    <name evidence="2" type="ORF">FHS49_002377</name>
</gene>
<dbReference type="InterPro" id="IPR042095">
    <property type="entry name" value="SUMF_sf"/>
</dbReference>
<dbReference type="GO" id="GO:0120147">
    <property type="term" value="F:formylglycine-generating oxidase activity"/>
    <property type="evidence" value="ECO:0007669"/>
    <property type="project" value="TreeGrafter"/>
</dbReference>
<reference evidence="2 3" key="1">
    <citation type="submission" date="2020-08" db="EMBL/GenBank/DDBJ databases">
        <title>Genomic Encyclopedia of Type Strains, Phase IV (KMG-IV): sequencing the most valuable type-strain genomes for metagenomic binning, comparative biology and taxonomic classification.</title>
        <authorList>
            <person name="Goeker M."/>
        </authorList>
    </citation>
    <scope>NUCLEOTIDE SEQUENCE [LARGE SCALE GENOMIC DNA]</scope>
    <source>
        <strain evidence="2 3">DSM 25079</strain>
    </source>
</reference>
<dbReference type="EMBL" id="JACIJC010000004">
    <property type="protein sequence ID" value="MBB5686353.1"/>
    <property type="molecule type" value="Genomic_DNA"/>
</dbReference>
<dbReference type="Proteomes" id="UP000549617">
    <property type="component" value="Unassembled WGS sequence"/>
</dbReference>
<protein>
    <submittedName>
        <fullName evidence="2">Formylglycine-generating enzyme required for sulfatase activity</fullName>
    </submittedName>
</protein>
<name>A0A7W9AIT1_9SPHN</name>
<proteinExistence type="predicted"/>
<sequence length="337" mass="37272">MDDAFAALHRAERHVAKAATGDSHPGMRHLPAGDYHMGSERFYPEEAPVRKARVSGFWIDETPVTNAGFAEFVAATGYVTLAELAPDPRDFPGMPADMARPGSLVFEKTAGPVDLANPANWWHYRFGADWRHPRGADSLIADMADHPVVHVSYQDGAAFADWAGKALPTEVEWEYAARGGLHRAEFAWGDELAPDGAMLANYWQGLFPFANQLIDGFEGTSPVRTFPANGYGLYDMIGNVWEWTADWYAAPSARPPLRKGKSGSCCELPVNQYRGRERDSYDPACPEMLMGRKVLKGGSHLCAPNYCQRYRPAARHPQAIDTSTSHIGFRCVIRDEV</sequence>
<dbReference type="SUPFAM" id="SSF56436">
    <property type="entry name" value="C-type lectin-like"/>
    <property type="match status" value="1"/>
</dbReference>
<evidence type="ECO:0000313" key="3">
    <source>
        <dbReference type="Proteomes" id="UP000549617"/>
    </source>
</evidence>
<dbReference type="AlphaFoldDB" id="A0A7W9AIT1"/>
<dbReference type="InterPro" id="IPR051043">
    <property type="entry name" value="Sulfatase_Mod_Factor_Kinase"/>
</dbReference>
<dbReference type="InterPro" id="IPR016187">
    <property type="entry name" value="CTDL_fold"/>
</dbReference>
<organism evidence="2 3">
    <name type="scientific">Sphingobium boeckii</name>
    <dbReference type="NCBI Taxonomy" id="1082345"/>
    <lineage>
        <taxon>Bacteria</taxon>
        <taxon>Pseudomonadati</taxon>
        <taxon>Pseudomonadota</taxon>
        <taxon>Alphaproteobacteria</taxon>
        <taxon>Sphingomonadales</taxon>
        <taxon>Sphingomonadaceae</taxon>
        <taxon>Sphingobium</taxon>
    </lineage>
</organism>